<name>A0A512PFB9_9CELL</name>
<keyword evidence="6" id="KW-1185">Reference proteome</keyword>
<evidence type="ECO:0000256" key="1">
    <source>
        <dbReference type="ARBA" id="ARBA00023015"/>
    </source>
</evidence>
<dbReference type="SUPFAM" id="SSF47413">
    <property type="entry name" value="lambda repressor-like DNA-binding domains"/>
    <property type="match status" value="1"/>
</dbReference>
<dbReference type="CDD" id="cd06267">
    <property type="entry name" value="PBP1_LacI_sugar_binding-like"/>
    <property type="match status" value="1"/>
</dbReference>
<dbReference type="PANTHER" id="PTHR30146:SF109">
    <property type="entry name" value="HTH-TYPE TRANSCRIPTIONAL REGULATOR GALS"/>
    <property type="match status" value="1"/>
</dbReference>
<dbReference type="Gene3D" id="3.40.50.2300">
    <property type="match status" value="2"/>
</dbReference>
<dbReference type="PROSITE" id="PS00356">
    <property type="entry name" value="HTH_LACI_1"/>
    <property type="match status" value="1"/>
</dbReference>
<dbReference type="Pfam" id="PF00356">
    <property type="entry name" value="LacI"/>
    <property type="match status" value="1"/>
</dbReference>
<evidence type="ECO:0000259" key="4">
    <source>
        <dbReference type="PROSITE" id="PS50932"/>
    </source>
</evidence>
<dbReference type="InterPro" id="IPR010982">
    <property type="entry name" value="Lambda_DNA-bd_dom_sf"/>
</dbReference>
<evidence type="ECO:0000256" key="3">
    <source>
        <dbReference type="ARBA" id="ARBA00023163"/>
    </source>
</evidence>
<dbReference type="InterPro" id="IPR028082">
    <property type="entry name" value="Peripla_BP_I"/>
</dbReference>
<keyword evidence="2" id="KW-0238">DNA-binding</keyword>
<dbReference type="Pfam" id="PF13377">
    <property type="entry name" value="Peripla_BP_3"/>
    <property type="match status" value="1"/>
</dbReference>
<dbReference type="GO" id="GO:0000976">
    <property type="term" value="F:transcription cis-regulatory region binding"/>
    <property type="evidence" value="ECO:0007669"/>
    <property type="project" value="TreeGrafter"/>
</dbReference>
<dbReference type="InterPro" id="IPR046335">
    <property type="entry name" value="LacI/GalR-like_sensor"/>
</dbReference>
<dbReference type="GO" id="GO:0003700">
    <property type="term" value="F:DNA-binding transcription factor activity"/>
    <property type="evidence" value="ECO:0007669"/>
    <property type="project" value="TreeGrafter"/>
</dbReference>
<evidence type="ECO:0000256" key="2">
    <source>
        <dbReference type="ARBA" id="ARBA00023125"/>
    </source>
</evidence>
<proteinExistence type="predicted"/>
<sequence>MSPRVPVMDHRTPAPARRRPTIRDVAAAAGVSRGTVSRVLNGGHWVSPEALVAVQEAISSTGYSTNIHARSLVTGRSNSVAFLLTEPQHLLFEDPTFSILLRGAAQELSARGVPLLLMVAGTAAEQKQVLEYVAAGHVDGVLSISSHAGGQVLARLVESGIPTISCGIPLGYEDRIGFVAADDLGGARKMTRYLLDRGRTRVATITGPMDTPGGRHRLDGYRLELGDAYDETLVAHGDYTRAGGAAAMRELLERRPDLDAVFVASDLMASGAIAVLRESGRTVPGDVAVGGFDDSGLAATLDPPLTTLRQPFERIASEMVRLLLEVVEGGEPAAITLPTTLVERESA</sequence>
<dbReference type="Gene3D" id="1.10.260.40">
    <property type="entry name" value="lambda repressor-like DNA-binding domains"/>
    <property type="match status" value="1"/>
</dbReference>
<evidence type="ECO:0000313" key="5">
    <source>
        <dbReference type="EMBL" id="GEP69842.1"/>
    </source>
</evidence>
<dbReference type="SUPFAM" id="SSF53822">
    <property type="entry name" value="Periplasmic binding protein-like I"/>
    <property type="match status" value="1"/>
</dbReference>
<keyword evidence="3" id="KW-0804">Transcription</keyword>
<reference evidence="5 6" key="1">
    <citation type="submission" date="2019-07" db="EMBL/GenBank/DDBJ databases">
        <title>Whole genome shotgun sequence of Cellulomonas soli NBRC 109434.</title>
        <authorList>
            <person name="Hosoyama A."/>
            <person name="Uohara A."/>
            <person name="Ohji S."/>
            <person name="Ichikawa N."/>
        </authorList>
    </citation>
    <scope>NUCLEOTIDE SEQUENCE [LARGE SCALE GENOMIC DNA]</scope>
    <source>
        <strain evidence="5 6">NBRC 109434</strain>
    </source>
</reference>
<keyword evidence="1" id="KW-0805">Transcription regulation</keyword>
<accession>A0A512PFB9</accession>
<feature type="domain" description="HTH lacI-type" evidence="4">
    <location>
        <begin position="20"/>
        <end position="74"/>
    </location>
</feature>
<dbReference type="PROSITE" id="PS50932">
    <property type="entry name" value="HTH_LACI_2"/>
    <property type="match status" value="1"/>
</dbReference>
<dbReference type="Proteomes" id="UP000321798">
    <property type="component" value="Unassembled WGS sequence"/>
</dbReference>
<dbReference type="SMART" id="SM00354">
    <property type="entry name" value="HTH_LACI"/>
    <property type="match status" value="1"/>
</dbReference>
<gene>
    <name evidence="5" type="ORF">CSO01_25570</name>
</gene>
<dbReference type="PRINTS" id="PR00036">
    <property type="entry name" value="HTHLACI"/>
</dbReference>
<comment type="caution">
    <text evidence="5">The sequence shown here is derived from an EMBL/GenBank/DDBJ whole genome shotgun (WGS) entry which is preliminary data.</text>
</comment>
<dbReference type="CDD" id="cd01392">
    <property type="entry name" value="HTH_LacI"/>
    <property type="match status" value="1"/>
</dbReference>
<dbReference type="PANTHER" id="PTHR30146">
    <property type="entry name" value="LACI-RELATED TRANSCRIPTIONAL REPRESSOR"/>
    <property type="match status" value="1"/>
</dbReference>
<evidence type="ECO:0000313" key="6">
    <source>
        <dbReference type="Proteomes" id="UP000321798"/>
    </source>
</evidence>
<dbReference type="EMBL" id="BKAL01000008">
    <property type="protein sequence ID" value="GEP69842.1"/>
    <property type="molecule type" value="Genomic_DNA"/>
</dbReference>
<protein>
    <submittedName>
        <fullName evidence="5">Transcriptional regulator</fullName>
    </submittedName>
</protein>
<dbReference type="AlphaFoldDB" id="A0A512PFB9"/>
<dbReference type="InterPro" id="IPR000843">
    <property type="entry name" value="HTH_LacI"/>
</dbReference>
<organism evidence="5 6">
    <name type="scientific">Cellulomonas soli</name>
    <dbReference type="NCBI Taxonomy" id="931535"/>
    <lineage>
        <taxon>Bacteria</taxon>
        <taxon>Bacillati</taxon>
        <taxon>Actinomycetota</taxon>
        <taxon>Actinomycetes</taxon>
        <taxon>Micrococcales</taxon>
        <taxon>Cellulomonadaceae</taxon>
        <taxon>Cellulomonas</taxon>
    </lineage>
</organism>